<organism evidence="1 2">
    <name type="scientific">Ramazzottius varieornatus</name>
    <name type="common">Water bear</name>
    <name type="synonym">Tardigrade</name>
    <dbReference type="NCBI Taxonomy" id="947166"/>
    <lineage>
        <taxon>Eukaryota</taxon>
        <taxon>Metazoa</taxon>
        <taxon>Ecdysozoa</taxon>
        <taxon>Tardigrada</taxon>
        <taxon>Eutardigrada</taxon>
        <taxon>Parachela</taxon>
        <taxon>Hypsibioidea</taxon>
        <taxon>Ramazzottiidae</taxon>
        <taxon>Ramazzottius</taxon>
    </lineage>
</organism>
<accession>A0A1D1VXZ1</accession>
<dbReference type="AlphaFoldDB" id="A0A1D1VXZ1"/>
<dbReference type="Proteomes" id="UP000186922">
    <property type="component" value="Unassembled WGS sequence"/>
</dbReference>
<keyword evidence="2" id="KW-1185">Reference proteome</keyword>
<reference evidence="1 2" key="1">
    <citation type="journal article" date="2016" name="Nat. Commun.">
        <title>Extremotolerant tardigrade genome and improved radiotolerance of human cultured cells by tardigrade-unique protein.</title>
        <authorList>
            <person name="Hashimoto T."/>
            <person name="Horikawa D.D."/>
            <person name="Saito Y."/>
            <person name="Kuwahara H."/>
            <person name="Kozuka-Hata H."/>
            <person name="Shin-I T."/>
            <person name="Minakuchi Y."/>
            <person name="Ohishi K."/>
            <person name="Motoyama A."/>
            <person name="Aizu T."/>
            <person name="Enomoto A."/>
            <person name="Kondo K."/>
            <person name="Tanaka S."/>
            <person name="Hara Y."/>
            <person name="Koshikawa S."/>
            <person name="Sagara H."/>
            <person name="Miura T."/>
            <person name="Yokobori S."/>
            <person name="Miyagawa K."/>
            <person name="Suzuki Y."/>
            <person name="Kubo T."/>
            <person name="Oyama M."/>
            <person name="Kohara Y."/>
            <person name="Fujiyama A."/>
            <person name="Arakawa K."/>
            <person name="Katayama T."/>
            <person name="Toyoda A."/>
            <person name="Kunieda T."/>
        </authorList>
    </citation>
    <scope>NUCLEOTIDE SEQUENCE [LARGE SCALE GENOMIC DNA]</scope>
    <source>
        <strain evidence="1 2">YOKOZUNA-1</strain>
    </source>
</reference>
<protein>
    <submittedName>
        <fullName evidence="1">Uncharacterized protein</fullName>
    </submittedName>
</protein>
<gene>
    <name evidence="1" type="primary">RvY_16302-1</name>
    <name evidence="1" type="synonym">RvY_16302.1</name>
    <name evidence="1" type="ORF">RvY_16302</name>
</gene>
<dbReference type="EMBL" id="BDGG01000013">
    <property type="protein sequence ID" value="GAV06285.1"/>
    <property type="molecule type" value="Genomic_DNA"/>
</dbReference>
<proteinExistence type="predicted"/>
<sequence length="138" mass="15658">MSHLKELQSAFAKEGLSFPASMVALNGYVVWCETHPTWKASSKIKRREYLEELSKELMKSHLERRRHVVNLPVATKSVINKALKVSTVVGLNVDPPAQVVLQHTPTGSKVQRRCQLCPRSTDKKTRAVFRCFPDEVMD</sequence>
<evidence type="ECO:0000313" key="2">
    <source>
        <dbReference type="Proteomes" id="UP000186922"/>
    </source>
</evidence>
<comment type="caution">
    <text evidence="1">The sequence shown here is derived from an EMBL/GenBank/DDBJ whole genome shotgun (WGS) entry which is preliminary data.</text>
</comment>
<evidence type="ECO:0000313" key="1">
    <source>
        <dbReference type="EMBL" id="GAV06285.1"/>
    </source>
</evidence>
<name>A0A1D1VXZ1_RAMVA</name>